<keyword evidence="3" id="KW-1185">Reference proteome</keyword>
<dbReference type="SMART" id="SM01101">
    <property type="entry name" value="CRISPR_assoc"/>
    <property type="match status" value="1"/>
</dbReference>
<dbReference type="Proteomes" id="UP000273807">
    <property type="component" value="Unassembled WGS sequence"/>
</dbReference>
<dbReference type="Gene3D" id="3.30.70.1200">
    <property type="entry name" value="Crispr-associated protein, domain 1"/>
    <property type="match status" value="1"/>
</dbReference>
<organism evidence="2 3">
    <name type="scientific">Arthrobacter oryzae</name>
    <dbReference type="NCBI Taxonomy" id="409290"/>
    <lineage>
        <taxon>Bacteria</taxon>
        <taxon>Bacillati</taxon>
        <taxon>Actinomycetota</taxon>
        <taxon>Actinomycetes</taxon>
        <taxon>Micrococcales</taxon>
        <taxon>Micrococcaceae</taxon>
        <taxon>Arthrobacter</taxon>
    </lineage>
</organism>
<sequence length="220" mass="23000">MPRPSTVLTLVPLHKIFTGRNGMPGPRSLDNPLALHSTVMRLFGPVHGDSPRAATGVLFRVEPAAPGKPGALLIRSAAPPVAEVEGMLSRAEATTPAAGTPVAFRLSVNAVRRASTRGRDAGTGPRPATYSVPRDDDPNNEGPGMTEWVADRLAGAIGGVELLNHDRNVIGRKTPRVVQTDLVDGFGVVEDPERLTDLLAAGVGRAKNYGCGLLTVKAIG</sequence>
<dbReference type="AlphaFoldDB" id="A0A3N0C883"/>
<dbReference type="RefSeq" id="WP_123253972.1">
    <property type="nucleotide sequence ID" value="NZ_RBED01000045.1"/>
</dbReference>
<accession>A0A3N0C883</accession>
<dbReference type="OrthoDB" id="9795689at2"/>
<comment type="caution">
    <text evidence="2">The sequence shown here is derived from an EMBL/GenBank/DDBJ whole genome shotgun (WGS) entry which is preliminary data.</text>
</comment>
<evidence type="ECO:0000313" key="3">
    <source>
        <dbReference type="Proteomes" id="UP000273807"/>
    </source>
</evidence>
<dbReference type="InterPro" id="IPR010179">
    <property type="entry name" value="CRISPR-assoc_prot_Cse3"/>
</dbReference>
<reference evidence="2 3" key="1">
    <citation type="submission" date="2018-10" db="EMBL/GenBank/DDBJ databases">
        <title>Genome sequencing of Arthrobacter oryzae TNB02.</title>
        <authorList>
            <person name="Cho Y.-J."/>
            <person name="Cho A."/>
            <person name="Kim O.-S."/>
        </authorList>
    </citation>
    <scope>NUCLEOTIDE SEQUENCE [LARGE SCALE GENOMIC DNA]</scope>
    <source>
        <strain evidence="2 3">TNB02</strain>
    </source>
</reference>
<name>A0A3N0C883_9MICC</name>
<dbReference type="EMBL" id="RBED01000045">
    <property type="protein sequence ID" value="RNL59202.1"/>
    <property type="molecule type" value="Genomic_DNA"/>
</dbReference>
<evidence type="ECO:0000256" key="1">
    <source>
        <dbReference type="SAM" id="MobiDB-lite"/>
    </source>
</evidence>
<evidence type="ECO:0000313" key="2">
    <source>
        <dbReference type="EMBL" id="RNL59202.1"/>
    </source>
</evidence>
<dbReference type="Pfam" id="PF08798">
    <property type="entry name" value="CRISPR_assoc"/>
    <property type="match status" value="1"/>
</dbReference>
<dbReference type="SUPFAM" id="SSF117987">
    <property type="entry name" value="CRISPR-associated protein"/>
    <property type="match status" value="2"/>
</dbReference>
<feature type="region of interest" description="Disordered" evidence="1">
    <location>
        <begin position="114"/>
        <end position="143"/>
    </location>
</feature>
<protein>
    <submittedName>
        <fullName evidence="2">Type I-E CRISPR-associated protein Cas6/Cse3/CasE</fullName>
    </submittedName>
</protein>
<dbReference type="Gene3D" id="3.30.70.1210">
    <property type="entry name" value="Crispr-associated protein, domain 2"/>
    <property type="match status" value="1"/>
</dbReference>
<gene>
    <name evidence="2" type="ORF">D7003_02785</name>
</gene>
<proteinExistence type="predicted"/>